<dbReference type="GO" id="GO:0005975">
    <property type="term" value="P:carbohydrate metabolic process"/>
    <property type="evidence" value="ECO:0007669"/>
    <property type="project" value="InterPro"/>
</dbReference>
<dbReference type="Proteomes" id="UP001369815">
    <property type="component" value="Unassembled WGS sequence"/>
</dbReference>
<gene>
    <name evidence="1" type="ORF">Daesc_005551</name>
</gene>
<name>A0AAX6MKR3_9PEZI</name>
<evidence type="ECO:0000313" key="2">
    <source>
        <dbReference type="Proteomes" id="UP001369815"/>
    </source>
</evidence>
<accession>A0AAX6MKR3</accession>
<dbReference type="SUPFAM" id="SSF88713">
    <property type="entry name" value="Glycoside hydrolase/deacetylase"/>
    <property type="match status" value="1"/>
</dbReference>
<evidence type="ECO:0000313" key="1">
    <source>
        <dbReference type="EMBL" id="KAK6953250.1"/>
    </source>
</evidence>
<keyword evidence="2" id="KW-1185">Reference proteome</keyword>
<dbReference type="NCBIfam" id="NF003816">
    <property type="entry name" value="PRK05406.1-5"/>
    <property type="match status" value="1"/>
</dbReference>
<comment type="caution">
    <text evidence="1">The sequence shown here is derived from an EMBL/GenBank/DDBJ whole genome shotgun (WGS) entry which is preliminary data.</text>
</comment>
<evidence type="ECO:0008006" key="3">
    <source>
        <dbReference type="Google" id="ProtNLM"/>
    </source>
</evidence>
<dbReference type="EMBL" id="JBANMG010000005">
    <property type="protein sequence ID" value="KAK6953250.1"/>
    <property type="molecule type" value="Genomic_DNA"/>
</dbReference>
<dbReference type="InterPro" id="IPR011330">
    <property type="entry name" value="Glyco_hydro/deAcase_b/a-brl"/>
</dbReference>
<reference evidence="1 2" key="1">
    <citation type="journal article" date="2024" name="Front Chem Biol">
        <title>Unveiling the potential of Daldinia eschscholtzii MFLUCC 19-0629 through bioactivity and bioinformatics studies for enhanced sustainable agriculture production.</title>
        <authorList>
            <person name="Brooks S."/>
            <person name="Weaver J.A."/>
            <person name="Klomchit A."/>
            <person name="Alharthi S.A."/>
            <person name="Onlamun T."/>
            <person name="Nurani R."/>
            <person name="Vong T.K."/>
            <person name="Alberti F."/>
            <person name="Greco C."/>
        </authorList>
    </citation>
    <scope>NUCLEOTIDE SEQUENCE [LARGE SCALE GENOMIC DNA]</scope>
    <source>
        <strain evidence="1">MFLUCC 19-0629</strain>
    </source>
</reference>
<dbReference type="PANTHER" id="PTHR30292">
    <property type="entry name" value="UNCHARACTERIZED PROTEIN YBGL-RELATED"/>
    <property type="match status" value="1"/>
</dbReference>
<organism evidence="1 2">
    <name type="scientific">Daldinia eschscholtzii</name>
    <dbReference type="NCBI Taxonomy" id="292717"/>
    <lineage>
        <taxon>Eukaryota</taxon>
        <taxon>Fungi</taxon>
        <taxon>Dikarya</taxon>
        <taxon>Ascomycota</taxon>
        <taxon>Pezizomycotina</taxon>
        <taxon>Sordariomycetes</taxon>
        <taxon>Xylariomycetidae</taxon>
        <taxon>Xylariales</taxon>
        <taxon>Hypoxylaceae</taxon>
        <taxon>Daldinia</taxon>
    </lineage>
</organism>
<dbReference type="InterPro" id="IPR005501">
    <property type="entry name" value="LamB/YcsF/PxpA-like"/>
</dbReference>
<dbReference type="NCBIfam" id="NF003814">
    <property type="entry name" value="PRK05406.1-3"/>
    <property type="match status" value="1"/>
</dbReference>
<sequence>MSEDKVPSRWIEINCDMGEGFGRWRMGPDEELMRYVDVANVACGFHAGDPATMVRTVRLAKERGVRVGAHPGMPDILGFGRRRMEISPDDMYALVLYQVGALAGILSAEGVAMNHIKPHGELYFYIQRDSKIRDAVLRAVKTFNVPIYSLPTEHMVSDCKRIGVKLIPEFYVDIDYNDEGGLVPVAESSPVTPELITRRIQHFVKTGGKAISKSGREVDIPVDTQGFSICVHSDLPGALDNAAAARAAVIEQNGH</sequence>
<dbReference type="Pfam" id="PF03746">
    <property type="entry name" value="LamB_YcsF"/>
    <property type="match status" value="1"/>
</dbReference>
<dbReference type="Gene3D" id="3.20.20.370">
    <property type="entry name" value="Glycoside hydrolase/deacetylase"/>
    <property type="match status" value="1"/>
</dbReference>
<proteinExistence type="predicted"/>
<protein>
    <recommendedName>
        <fullName evidence="3">LamB/YcsF family protein</fullName>
    </recommendedName>
</protein>
<dbReference type="PANTHER" id="PTHR30292:SF0">
    <property type="entry name" value="5-OXOPROLINASE SUBUNIT A"/>
    <property type="match status" value="1"/>
</dbReference>
<dbReference type="AlphaFoldDB" id="A0AAX6MKR3"/>